<organism evidence="2 3">
    <name type="scientific">Haloferax prahovense (strain DSM 18310 / JCM 13924 / TL6)</name>
    <dbReference type="NCBI Taxonomy" id="1227461"/>
    <lineage>
        <taxon>Archaea</taxon>
        <taxon>Methanobacteriati</taxon>
        <taxon>Methanobacteriota</taxon>
        <taxon>Stenosarchaea group</taxon>
        <taxon>Halobacteria</taxon>
        <taxon>Halobacteriales</taxon>
        <taxon>Haloferacaceae</taxon>
        <taxon>Haloferax</taxon>
    </lineage>
</organism>
<dbReference type="Proteomes" id="UP000011559">
    <property type="component" value="Unassembled WGS sequence"/>
</dbReference>
<proteinExistence type="predicted"/>
<protein>
    <submittedName>
        <fullName evidence="2">Uncharacterized protein</fullName>
    </submittedName>
</protein>
<gene>
    <name evidence="2" type="ORF">C457_05026</name>
</gene>
<comment type="caution">
    <text evidence="2">The sequence shown here is derived from an EMBL/GenBank/DDBJ whole genome shotgun (WGS) entry which is preliminary data.</text>
</comment>
<dbReference type="AlphaFoldDB" id="M0GM35"/>
<accession>M0GM35</accession>
<name>M0GM35_HALPT</name>
<evidence type="ECO:0000313" key="2">
    <source>
        <dbReference type="EMBL" id="ELZ73296.1"/>
    </source>
</evidence>
<dbReference type="RefSeq" id="WP_008092476.1">
    <property type="nucleotide sequence ID" value="NZ_AOLG01000009.1"/>
</dbReference>
<dbReference type="EMBL" id="AOLG01000009">
    <property type="protein sequence ID" value="ELZ73296.1"/>
    <property type="molecule type" value="Genomic_DNA"/>
</dbReference>
<sequence>MVEAEVVAERRERRLHRVRANLHRGRVNVRFGGEDGVAQRPPERVGVEGTGGVVGERGGVGVGLGGLLRAFE</sequence>
<evidence type="ECO:0000256" key="1">
    <source>
        <dbReference type="SAM" id="MobiDB-lite"/>
    </source>
</evidence>
<feature type="region of interest" description="Disordered" evidence="1">
    <location>
        <begin position="32"/>
        <end position="52"/>
    </location>
</feature>
<evidence type="ECO:0000313" key="3">
    <source>
        <dbReference type="Proteomes" id="UP000011559"/>
    </source>
</evidence>
<reference evidence="2 3" key="1">
    <citation type="journal article" date="2014" name="PLoS Genet.">
        <title>Phylogenetically driven sequencing of extremely halophilic archaea reveals strategies for static and dynamic osmo-response.</title>
        <authorList>
            <person name="Becker E.A."/>
            <person name="Seitzer P.M."/>
            <person name="Tritt A."/>
            <person name="Larsen D."/>
            <person name="Krusor M."/>
            <person name="Yao A.I."/>
            <person name="Wu D."/>
            <person name="Madern D."/>
            <person name="Eisen J.A."/>
            <person name="Darling A.E."/>
            <person name="Facciotti M.T."/>
        </authorList>
    </citation>
    <scope>NUCLEOTIDE SEQUENCE [LARGE SCALE GENOMIC DNA]</scope>
    <source>
        <strain evidence="3">DSM 18310 / JCM 13924 / TL6</strain>
    </source>
</reference>
<keyword evidence="3" id="KW-1185">Reference proteome</keyword>